<name>Q0F3K4_9PROT</name>
<dbReference type="InParanoid" id="Q0F3K4"/>
<proteinExistence type="predicted"/>
<feature type="transmembrane region" description="Helical" evidence="1">
    <location>
        <begin position="106"/>
        <end position="129"/>
    </location>
</feature>
<evidence type="ECO:0008006" key="4">
    <source>
        <dbReference type="Google" id="ProtNLM"/>
    </source>
</evidence>
<accession>Q0F3K4</accession>
<reference evidence="2 3" key="1">
    <citation type="submission" date="2006-09" db="EMBL/GenBank/DDBJ databases">
        <authorList>
            <person name="Emerson D."/>
            <person name="Ferriera S."/>
            <person name="Johnson J."/>
            <person name="Kravitz S."/>
            <person name="Halpern A."/>
            <person name="Remington K."/>
            <person name="Beeson K."/>
            <person name="Tran B."/>
            <person name="Rogers Y.-H."/>
            <person name="Friedman R."/>
            <person name="Venter J.C."/>
        </authorList>
    </citation>
    <scope>NUCLEOTIDE SEQUENCE [LARGE SCALE GENOMIC DNA]</scope>
    <source>
        <strain evidence="2 3">PV-1</strain>
    </source>
</reference>
<sequence>MRRKKQLLFATYEDFDKARDAVAELKMLDLKEMIVENIELYSPIEHPEVEEMLGHFNQPIQRFTFFGAITGTLCAFLLVAAAAQAMFTVQPQGGKPVIPLPTDIVIMYEGTILFGVLSTIIAFFIYAGLPRRLKKHYNQKVSEDHIGIEVQMRPEHMEKVRTALQSNGALEIREVTQ</sequence>
<organism evidence="2 3">
    <name type="scientific">Mariprofundus ferrooxydans PV-1</name>
    <dbReference type="NCBI Taxonomy" id="314345"/>
    <lineage>
        <taxon>Bacteria</taxon>
        <taxon>Pseudomonadati</taxon>
        <taxon>Pseudomonadota</taxon>
        <taxon>Candidatius Mariprofundia</taxon>
        <taxon>Mariprofundales</taxon>
        <taxon>Mariprofundaceae</taxon>
        <taxon>Mariprofundus</taxon>
    </lineage>
</organism>
<dbReference type="RefSeq" id="WP_009851083.1">
    <property type="nucleotide sequence ID" value="NZ_DS022295.1"/>
</dbReference>
<dbReference type="AlphaFoldDB" id="Q0F3K4"/>
<dbReference type="EMBL" id="AATS01000001">
    <property type="protein sequence ID" value="EAU55937.1"/>
    <property type="molecule type" value="Genomic_DNA"/>
</dbReference>
<evidence type="ECO:0000256" key="1">
    <source>
        <dbReference type="SAM" id="Phobius"/>
    </source>
</evidence>
<keyword evidence="1" id="KW-0812">Transmembrane</keyword>
<dbReference type="InterPro" id="IPR021776">
    <property type="entry name" value="ActD"/>
</dbReference>
<dbReference type="HOGENOM" id="CLU_1530701_0_0_0"/>
<comment type="caution">
    <text evidence="2">The sequence shown here is derived from an EMBL/GenBank/DDBJ whole genome shotgun (WGS) entry which is preliminary data.</text>
</comment>
<dbReference type="Pfam" id="PF11821">
    <property type="entry name" value="ActD"/>
    <property type="match status" value="1"/>
</dbReference>
<evidence type="ECO:0000313" key="3">
    <source>
        <dbReference type="Proteomes" id="UP000005297"/>
    </source>
</evidence>
<dbReference type="STRING" id="314344.AL013_04035"/>
<evidence type="ECO:0000313" key="2">
    <source>
        <dbReference type="EMBL" id="EAU55937.1"/>
    </source>
</evidence>
<keyword evidence="1" id="KW-1133">Transmembrane helix</keyword>
<gene>
    <name evidence="2" type="ORF">SPV1_03933</name>
</gene>
<dbReference type="eggNOG" id="ENOG5033HTI">
    <property type="taxonomic scope" value="Bacteria"/>
</dbReference>
<dbReference type="OrthoDB" id="8560548at2"/>
<keyword evidence="1" id="KW-0472">Membrane</keyword>
<dbReference type="Proteomes" id="UP000005297">
    <property type="component" value="Unassembled WGS sequence"/>
</dbReference>
<keyword evidence="3" id="KW-1185">Reference proteome</keyword>
<feature type="transmembrane region" description="Helical" evidence="1">
    <location>
        <begin position="63"/>
        <end position="86"/>
    </location>
</feature>
<protein>
    <recommendedName>
        <fullName evidence="4">DUF3341 domain-containing protein</fullName>
    </recommendedName>
</protein>